<dbReference type="InterPro" id="IPR057467">
    <property type="entry name" value="Ig_CFAP65_8th"/>
</dbReference>
<protein>
    <recommendedName>
        <fullName evidence="8">Abnormal spindle-like microcephaly-associated protein ASH domain-containing protein</fullName>
    </recommendedName>
</protein>
<dbReference type="InterPro" id="IPR052614">
    <property type="entry name" value="CFAP65"/>
</dbReference>
<dbReference type="InterPro" id="IPR013783">
    <property type="entry name" value="Ig-like_fold"/>
</dbReference>
<dbReference type="Pfam" id="PF25248">
    <property type="entry name" value="Ig_CFAP65_8th"/>
    <property type="match status" value="1"/>
</dbReference>
<evidence type="ECO:0000313" key="6">
    <source>
        <dbReference type="EMBL" id="RUS91152.1"/>
    </source>
</evidence>
<feature type="domain" description="CFAP65 seventh Ig-like" evidence="5">
    <location>
        <begin position="816"/>
        <end position="888"/>
    </location>
</feature>
<evidence type="ECO:0000259" key="5">
    <source>
        <dbReference type="Pfam" id="PF25249"/>
    </source>
</evidence>
<dbReference type="InterPro" id="IPR057470">
    <property type="entry name" value="Ig_CFAP65_7th"/>
</dbReference>
<reference evidence="6 7" key="1">
    <citation type="submission" date="2019-01" db="EMBL/GenBank/DDBJ databases">
        <title>A draft genome assembly of the solar-powered sea slug Elysia chlorotica.</title>
        <authorList>
            <person name="Cai H."/>
            <person name="Li Q."/>
            <person name="Fang X."/>
            <person name="Li J."/>
            <person name="Curtis N.E."/>
            <person name="Altenburger A."/>
            <person name="Shibata T."/>
            <person name="Feng M."/>
            <person name="Maeda T."/>
            <person name="Schwartz J.A."/>
            <person name="Shigenobu S."/>
            <person name="Lundholm N."/>
            <person name="Nishiyama T."/>
            <person name="Yang H."/>
            <person name="Hasebe M."/>
            <person name="Li S."/>
            <person name="Pierce S.K."/>
            <person name="Wang J."/>
        </authorList>
    </citation>
    <scope>NUCLEOTIDE SEQUENCE [LARGE SCALE GENOMIC DNA]</scope>
    <source>
        <strain evidence="6">EC2010</strain>
        <tissue evidence="6">Whole organism of an adult</tissue>
    </source>
</reference>
<dbReference type="Pfam" id="PF24291">
    <property type="entry name" value="Ig_CFAP65"/>
    <property type="match status" value="1"/>
</dbReference>
<evidence type="ECO:0000259" key="3">
    <source>
        <dbReference type="Pfam" id="PF24816"/>
    </source>
</evidence>
<proteinExistence type="predicted"/>
<name>A0A3S1AG84_ELYCH</name>
<dbReference type="EMBL" id="RQTK01000017">
    <property type="protein sequence ID" value="RUS91152.1"/>
    <property type="molecule type" value="Genomic_DNA"/>
</dbReference>
<feature type="domain" description="CFAP65 tenth Ig-like" evidence="1">
    <location>
        <begin position="1231"/>
        <end position="1351"/>
    </location>
</feature>
<dbReference type="InterPro" id="IPR056305">
    <property type="entry name" value="Ig_CFAP65_10th"/>
</dbReference>
<feature type="domain" description="CFAP65 fourth Ig-like" evidence="2">
    <location>
        <begin position="378"/>
        <end position="472"/>
    </location>
</feature>
<dbReference type="InterPro" id="IPR056344">
    <property type="entry name" value="Ig_CFAP65-like_9th"/>
</dbReference>
<dbReference type="Pfam" id="PF24816">
    <property type="entry name" value="Ig_CFAP65__9th"/>
    <property type="match status" value="1"/>
</dbReference>
<feature type="non-terminal residue" evidence="6">
    <location>
        <position position="1513"/>
    </location>
</feature>
<dbReference type="Gene3D" id="2.60.40.10">
    <property type="entry name" value="Immunoglobulins"/>
    <property type="match status" value="11"/>
</dbReference>
<evidence type="ECO:0000259" key="4">
    <source>
        <dbReference type="Pfam" id="PF25248"/>
    </source>
</evidence>
<dbReference type="Proteomes" id="UP000271974">
    <property type="component" value="Unassembled WGS sequence"/>
</dbReference>
<dbReference type="Pfam" id="PF24507">
    <property type="entry name" value="Ig_CFAP65_4th"/>
    <property type="match status" value="1"/>
</dbReference>
<dbReference type="OrthoDB" id="415597at2759"/>
<accession>A0A3S1AG84</accession>
<feature type="domain" description="CFAP65-like ninth Ig-like" evidence="3">
    <location>
        <begin position="1048"/>
        <end position="1229"/>
    </location>
</feature>
<evidence type="ECO:0000259" key="1">
    <source>
        <dbReference type="Pfam" id="PF24291"/>
    </source>
</evidence>
<dbReference type="STRING" id="188477.A0A3S1AG84"/>
<gene>
    <name evidence="6" type="ORF">EGW08_001065</name>
</gene>
<evidence type="ECO:0000313" key="7">
    <source>
        <dbReference type="Proteomes" id="UP000271974"/>
    </source>
</evidence>
<feature type="domain" description="CFAP65 eight Ig-like" evidence="4">
    <location>
        <begin position="924"/>
        <end position="1038"/>
    </location>
</feature>
<dbReference type="GO" id="GO:0031514">
    <property type="term" value="C:motile cilium"/>
    <property type="evidence" value="ECO:0007669"/>
    <property type="project" value="UniProtKB-SubCell"/>
</dbReference>
<comment type="caution">
    <text evidence="6">The sequence shown here is derived from an EMBL/GenBank/DDBJ whole genome shotgun (WGS) entry which is preliminary data.</text>
</comment>
<organism evidence="6 7">
    <name type="scientific">Elysia chlorotica</name>
    <name type="common">Eastern emerald elysia</name>
    <name type="synonym">Sea slug</name>
    <dbReference type="NCBI Taxonomy" id="188477"/>
    <lineage>
        <taxon>Eukaryota</taxon>
        <taxon>Metazoa</taxon>
        <taxon>Spiralia</taxon>
        <taxon>Lophotrochozoa</taxon>
        <taxon>Mollusca</taxon>
        <taxon>Gastropoda</taxon>
        <taxon>Heterobranchia</taxon>
        <taxon>Euthyneura</taxon>
        <taxon>Panpulmonata</taxon>
        <taxon>Sacoglossa</taxon>
        <taxon>Placobranchoidea</taxon>
        <taxon>Plakobranchidae</taxon>
        <taxon>Elysia</taxon>
    </lineage>
</organism>
<dbReference type="InterPro" id="IPR058536">
    <property type="entry name" value="Ig_CFAP65_4th"/>
</dbReference>
<dbReference type="PANTHER" id="PTHR46127:SF1">
    <property type="entry name" value="CILIA- AND FLAGELLA-ASSOCIATED PROTEIN 65"/>
    <property type="match status" value="1"/>
</dbReference>
<keyword evidence="7" id="KW-1185">Reference proteome</keyword>
<dbReference type="PANTHER" id="PTHR46127">
    <property type="entry name" value="CILIA- AND FLAGELLA-ASSOCIATED PROTEIN 65"/>
    <property type="match status" value="1"/>
</dbReference>
<dbReference type="Pfam" id="PF25249">
    <property type="entry name" value="Ig_CFAP65_7th"/>
    <property type="match status" value="1"/>
</dbReference>
<dbReference type="GO" id="GO:0005737">
    <property type="term" value="C:cytoplasm"/>
    <property type="evidence" value="ECO:0007669"/>
    <property type="project" value="UniProtKB-SubCell"/>
</dbReference>
<evidence type="ECO:0008006" key="8">
    <source>
        <dbReference type="Google" id="ProtNLM"/>
    </source>
</evidence>
<sequence>MPTGEIAPQQAVQVSAAEGIKGSTSSPTNMSPINPPAEVVADKTNFFGIEVLDKLVWKGWDQGKEITKNLVLKNLSVKTLKMKYRAPETRFFSTIYPKPIFLSAGASFTMPVTFRPLENIPYEDKIVFNLKSGETFEISLKAVLPNTDISIPIDLDFNMCAVKDSYSISFEVYNTGDLDTFVQWTVQEPFVINPSDALVKFKSSTKFTATFKPEAAFVYEVTAVCKFGQEFEKSRPTTFYGIGKFPHLLVSQPGRIASDANCAKLKSEETEINFGTIAVASSTSQWVELHNLSPVRTPFRVERIVGMSRMDTAFHCTQTQGVVPPMSFMRIPITYTPQAVGSTSIDYFSVISVGDISRSIVKCVGSSIGPQVELSTYSINFMQIDEGCSGTRTLEIINNSTTEAVYEFELDCEESVFKFPATSGILKPNSTQTLVLKFYPQHPINYYRRVTCLVHNQPPLYLDLLGTCHSETVKPAVLQAEHVARYLTHVERGLSVIAPEQLNELLKNSRLDVDKNGCLYANNEVDKALLIPNPSLREIPALDEYFNDGYHSDIVNVAPHVSLDINVVDFGNCHRLNMPEERTVNITNHTRGKVTVQWNGDVSHVFSVNPSTLDIPPLKACSFRVAFKPGASNKMYGNELECHVMYKSLRDYRLVEDLTQCPPWCLTLKCLGHTFMPGNETFLPRQAILPQVIVFPAINSGESAYRTLVMGNMGDTPITYDLTSSLEALANQSTSCGRSRCGTAGADLAVDNKVFAVKPSKGILKTGYQVFTVRMTPKTVNLFTHNLLLRLNDNEKYDQTVHLSGSAESADVLLDGEGTMYLKPTCIGTSSTRTYGFKNVSRIPLRFQWNLQAEDKKFLTVEPDNGVIQPNQSLVQKWSFTPREQQKYVLKPMLVAWGQGLSATSSGGKKRQFSLRIIGEGSVGDMQTEQSCVEFGDVVVGSSASRRINIYNNSNCNLHFRLIIEGLEDGMDLEQRNDGRPALEFDSMEGELPARSRRSLVATVRPIRRIAYSYVISYQLITPHCKNPPKMAKEPQHLMHLVATGVYPVMTVTDIRSQGSAVGISKKALWGLFSVDNLNAYLDSDPSSEELKYNIATRHSTKRELSIHTQAILEFNFSAAPVGSEPCTIHIMFENQGTVATDWAFMSSRDLQMEMGYWAESGDCDQDELHDMKVMDNKLFQMSPKKGTLKPSDSTRVTFSYHHTMSGTNRLPVLLKIAGGREIMINFVGVTVEPEKPYIHFPSSRHIFSPVPVGEKISPTQVYDLYNGGATPVHYECDLTPLDIIKQENFDQPIFECLNPKGQILPGRSVSIEWRFFPLEAKTYMVDIPIKVHNGDTAIVTFSGIGYDQRIMGDTMPFSDQLEVTGVPAVQTAEIPGQLGYLSVERISFGNMPLFCQSRRMVFVTNKSKDRPIFFEWHVTSQTDTQYLNIYPVRGEIGPNSDKMCRVTFVASGMPSFYDLDLVCEISDLHEYNKYRRQLHAWERERERQLNEFTITEHDLDADTRIPQLVDIT</sequence>
<evidence type="ECO:0000259" key="2">
    <source>
        <dbReference type="Pfam" id="PF24507"/>
    </source>
</evidence>